<accession>A0ABX5JNA2</accession>
<dbReference type="EMBL" id="MUXF01000001">
    <property type="protein sequence ID" value="PUE67599.1"/>
    <property type="molecule type" value="Genomic_DNA"/>
</dbReference>
<keyword evidence="2" id="KW-1185">Reference proteome</keyword>
<dbReference type="Proteomes" id="UP000251311">
    <property type="component" value="Unassembled WGS sequence"/>
</dbReference>
<gene>
    <name evidence="1" type="ORF">B0175_01020</name>
</gene>
<name>A0ABX5JNA2_9BACT</name>
<sequence>MTIEEQQIFFDKIKETILPIAINMQDEQIKKIIETVEKSNDELPNGFGAMLFEQIIIHKYNRTII</sequence>
<evidence type="ECO:0000313" key="2">
    <source>
        <dbReference type="Proteomes" id="UP000251311"/>
    </source>
</evidence>
<comment type="caution">
    <text evidence="1">The sequence shown here is derived from an EMBL/GenBank/DDBJ whole genome shotgun (WGS) entry which is preliminary data.</text>
</comment>
<protein>
    <submittedName>
        <fullName evidence="1">Uncharacterized protein</fullName>
    </submittedName>
</protein>
<organism evidence="1 2">
    <name type="scientific">Arcobacter lacus</name>
    <dbReference type="NCBI Taxonomy" id="1912876"/>
    <lineage>
        <taxon>Bacteria</taxon>
        <taxon>Pseudomonadati</taxon>
        <taxon>Campylobacterota</taxon>
        <taxon>Epsilonproteobacteria</taxon>
        <taxon>Campylobacterales</taxon>
        <taxon>Arcobacteraceae</taxon>
        <taxon>Arcobacter</taxon>
    </lineage>
</organism>
<proteinExistence type="predicted"/>
<reference evidence="1 2" key="1">
    <citation type="submission" date="2017-02" db="EMBL/GenBank/DDBJ databases">
        <title>Arcobacter lacus sp. nov., a new species isolated from reclaimed water.</title>
        <authorList>
            <person name="Figueras M.J."/>
            <person name="Perez-Cataluna A."/>
            <person name="Salas-Masso N."/>
        </authorList>
    </citation>
    <scope>NUCLEOTIDE SEQUENCE [LARGE SCALE GENOMIC DNA]</scope>
    <source>
        <strain evidence="1 2">RW43-9</strain>
    </source>
</reference>
<dbReference type="RefSeq" id="WP_108526885.1">
    <property type="nucleotide sequence ID" value="NZ_JAODIH010000023.1"/>
</dbReference>
<evidence type="ECO:0000313" key="1">
    <source>
        <dbReference type="EMBL" id="PUE67599.1"/>
    </source>
</evidence>